<reference evidence="3 4" key="1">
    <citation type="journal article" date="2015" name="Int. J. Syst. Evol. Microbiol.">
        <title>Gemmobacter intermedius sp. nov., isolated from a white stork (Ciconia ciconia).</title>
        <authorList>
            <person name="Kampfer P."/>
            <person name="Jerzak L."/>
            <person name="Wilharm G."/>
            <person name="Golke J."/>
            <person name="Busse H.J."/>
            <person name="Glaeser S.P."/>
        </authorList>
    </citation>
    <scope>NUCLEOTIDE SEQUENCE [LARGE SCALE GENOMIC DNA]</scope>
    <source>
        <strain evidence="3 4">119/4</strain>
    </source>
</reference>
<dbReference type="AlphaFoldDB" id="A0A444M8B8"/>
<comment type="similarity">
    <text evidence="1">Belongs to the UPF0213 family.</text>
</comment>
<dbReference type="Gene3D" id="3.40.1440.10">
    <property type="entry name" value="GIY-YIG endonuclease"/>
    <property type="match status" value="1"/>
</dbReference>
<dbReference type="Pfam" id="PF01541">
    <property type="entry name" value="GIY-YIG"/>
    <property type="match status" value="1"/>
</dbReference>
<gene>
    <name evidence="3" type="ORF">EP867_18605</name>
</gene>
<dbReference type="PANTHER" id="PTHR34477:SF1">
    <property type="entry name" value="UPF0213 PROTEIN YHBQ"/>
    <property type="match status" value="1"/>
</dbReference>
<dbReference type="EMBL" id="SBLC01000075">
    <property type="protein sequence ID" value="RWY35690.1"/>
    <property type="molecule type" value="Genomic_DNA"/>
</dbReference>
<name>A0A444M8B8_9RHOB</name>
<sequence>MTTDAPPAPPEQHAPAYVYVLATKDLRGVRTYVGWTSDPARRLAEHNSGTKKGARSTRGALWTLVHLERCADRKAAMSREWYLKKDQTFRRKLRASFAGGGCDGAHNLLSAITQR</sequence>
<evidence type="ECO:0000313" key="4">
    <source>
        <dbReference type="Proteomes" id="UP000287168"/>
    </source>
</evidence>
<dbReference type="CDD" id="cd10449">
    <property type="entry name" value="GIY-YIG_SLX1_like"/>
    <property type="match status" value="1"/>
</dbReference>
<evidence type="ECO:0000259" key="2">
    <source>
        <dbReference type="PROSITE" id="PS50164"/>
    </source>
</evidence>
<dbReference type="PROSITE" id="PS50164">
    <property type="entry name" value="GIY_YIG"/>
    <property type="match status" value="1"/>
</dbReference>
<proteinExistence type="inferred from homology"/>
<dbReference type="InterPro" id="IPR035901">
    <property type="entry name" value="GIY-YIG_endonuc_sf"/>
</dbReference>
<evidence type="ECO:0000313" key="3">
    <source>
        <dbReference type="EMBL" id="RWY35690.1"/>
    </source>
</evidence>
<dbReference type="RefSeq" id="WP_128490948.1">
    <property type="nucleotide sequence ID" value="NZ_JBHLXB010000091.1"/>
</dbReference>
<dbReference type="InterPro" id="IPR050190">
    <property type="entry name" value="UPF0213_domain"/>
</dbReference>
<accession>A0A444M8B8</accession>
<dbReference type="Proteomes" id="UP000287168">
    <property type="component" value="Unassembled WGS sequence"/>
</dbReference>
<dbReference type="SUPFAM" id="SSF82771">
    <property type="entry name" value="GIY-YIG endonuclease"/>
    <property type="match status" value="1"/>
</dbReference>
<dbReference type="InterPro" id="IPR000305">
    <property type="entry name" value="GIY-YIG_endonuc"/>
</dbReference>
<organism evidence="3 4">
    <name type="scientific">Falsigemmobacter intermedius</name>
    <dbReference type="NCBI Taxonomy" id="1553448"/>
    <lineage>
        <taxon>Bacteria</taxon>
        <taxon>Pseudomonadati</taxon>
        <taxon>Pseudomonadota</taxon>
        <taxon>Alphaproteobacteria</taxon>
        <taxon>Rhodobacterales</taxon>
        <taxon>Paracoccaceae</taxon>
        <taxon>Falsigemmobacter</taxon>
    </lineage>
</organism>
<protein>
    <submittedName>
        <fullName evidence="3">GIY-YIG nuclease family protein</fullName>
    </submittedName>
</protein>
<keyword evidence="4" id="KW-1185">Reference proteome</keyword>
<dbReference type="OrthoDB" id="7159537at2"/>
<dbReference type="PANTHER" id="PTHR34477">
    <property type="entry name" value="UPF0213 PROTEIN YHBQ"/>
    <property type="match status" value="1"/>
</dbReference>
<feature type="domain" description="GIY-YIG" evidence="2">
    <location>
        <begin position="14"/>
        <end position="95"/>
    </location>
</feature>
<evidence type="ECO:0000256" key="1">
    <source>
        <dbReference type="ARBA" id="ARBA00007435"/>
    </source>
</evidence>
<comment type="caution">
    <text evidence="3">The sequence shown here is derived from an EMBL/GenBank/DDBJ whole genome shotgun (WGS) entry which is preliminary data.</text>
</comment>